<evidence type="ECO:0000313" key="3">
    <source>
        <dbReference type="Proteomes" id="UP000053144"/>
    </source>
</evidence>
<feature type="domain" description="Aminotransferase-like plant mobile" evidence="1">
    <location>
        <begin position="17"/>
        <end position="135"/>
    </location>
</feature>
<dbReference type="Pfam" id="PF10536">
    <property type="entry name" value="PMD"/>
    <property type="match status" value="1"/>
</dbReference>
<dbReference type="PANTHER" id="PTHR46033">
    <property type="entry name" value="PROTEIN MAIN-LIKE 2"/>
    <property type="match status" value="1"/>
</dbReference>
<proteinExistence type="predicted"/>
<dbReference type="GO" id="GO:0010073">
    <property type="term" value="P:meristem maintenance"/>
    <property type="evidence" value="ECO:0007669"/>
    <property type="project" value="InterPro"/>
</dbReference>
<reference evidence="3" key="1">
    <citation type="journal article" date="2015" name="Proc. Natl. Acad. Sci. U.S.A.">
        <title>Genome sequencing of adzuki bean (Vigna angularis) provides insight into high starch and low fat accumulation and domestication.</title>
        <authorList>
            <person name="Yang K."/>
            <person name="Tian Z."/>
            <person name="Chen C."/>
            <person name="Luo L."/>
            <person name="Zhao B."/>
            <person name="Wang Z."/>
            <person name="Yu L."/>
            <person name="Li Y."/>
            <person name="Sun Y."/>
            <person name="Li W."/>
            <person name="Chen Y."/>
            <person name="Li Y."/>
            <person name="Zhang Y."/>
            <person name="Ai D."/>
            <person name="Zhao J."/>
            <person name="Shang C."/>
            <person name="Ma Y."/>
            <person name="Wu B."/>
            <person name="Wang M."/>
            <person name="Gao L."/>
            <person name="Sun D."/>
            <person name="Zhang P."/>
            <person name="Guo F."/>
            <person name="Wang W."/>
            <person name="Li Y."/>
            <person name="Wang J."/>
            <person name="Varshney R.K."/>
            <person name="Wang J."/>
            <person name="Ling H.Q."/>
            <person name="Wan P."/>
        </authorList>
    </citation>
    <scope>NUCLEOTIDE SEQUENCE</scope>
    <source>
        <strain evidence="3">cv. Jingnong 6</strain>
    </source>
</reference>
<protein>
    <recommendedName>
        <fullName evidence="1">Aminotransferase-like plant mobile domain-containing protein</fullName>
    </recommendedName>
</protein>
<dbReference type="Gramene" id="KOM33845">
    <property type="protein sequence ID" value="KOM33845"/>
    <property type="gene ID" value="LR48_Vigan01g340100"/>
</dbReference>
<dbReference type="STRING" id="3914.A0A0L9TTH6"/>
<organism evidence="2 3">
    <name type="scientific">Phaseolus angularis</name>
    <name type="common">Azuki bean</name>
    <name type="synonym">Vigna angularis</name>
    <dbReference type="NCBI Taxonomy" id="3914"/>
    <lineage>
        <taxon>Eukaryota</taxon>
        <taxon>Viridiplantae</taxon>
        <taxon>Streptophyta</taxon>
        <taxon>Embryophyta</taxon>
        <taxon>Tracheophyta</taxon>
        <taxon>Spermatophyta</taxon>
        <taxon>Magnoliopsida</taxon>
        <taxon>eudicotyledons</taxon>
        <taxon>Gunneridae</taxon>
        <taxon>Pentapetalae</taxon>
        <taxon>rosids</taxon>
        <taxon>fabids</taxon>
        <taxon>Fabales</taxon>
        <taxon>Fabaceae</taxon>
        <taxon>Papilionoideae</taxon>
        <taxon>50 kb inversion clade</taxon>
        <taxon>NPAAA clade</taxon>
        <taxon>indigoferoid/millettioid clade</taxon>
        <taxon>Phaseoleae</taxon>
        <taxon>Vigna</taxon>
    </lineage>
</organism>
<dbReference type="Proteomes" id="UP000053144">
    <property type="component" value="Chromosome 1"/>
</dbReference>
<dbReference type="PANTHER" id="PTHR46033:SF1">
    <property type="entry name" value="PROTEIN MAIN-LIKE 2"/>
    <property type="match status" value="1"/>
</dbReference>
<dbReference type="InterPro" id="IPR019557">
    <property type="entry name" value="AminoTfrase-like_pln_mobile"/>
</dbReference>
<name>A0A0L9TTH6_PHAAN</name>
<accession>A0A0L9TTH6</accession>
<evidence type="ECO:0000259" key="1">
    <source>
        <dbReference type="Pfam" id="PF10536"/>
    </source>
</evidence>
<dbReference type="InterPro" id="IPR044824">
    <property type="entry name" value="MAIN-like"/>
</dbReference>
<dbReference type="EMBL" id="CM003371">
    <property type="protein sequence ID" value="KOM33845.1"/>
    <property type="molecule type" value="Genomic_DNA"/>
</dbReference>
<gene>
    <name evidence="2" type="ORF">LR48_Vigan01g340100</name>
</gene>
<evidence type="ECO:0000313" key="2">
    <source>
        <dbReference type="EMBL" id="KOM33845.1"/>
    </source>
</evidence>
<sequence length="139" mass="16021">MRQWTKACYHHLWRGDIEIHTFHISIGEMTITPDDVDALLHLLIKGQFCPFVTLEFVVAVPVLVDLLGAKRSNVTLEMRHCRGPLVRLSWLREIYQELCALERWDLAPRAFLLHLLGARSLLTKVSLQSVSHTYLYSGI</sequence>
<dbReference type="AlphaFoldDB" id="A0A0L9TTH6"/>